<reference evidence="1 2" key="1">
    <citation type="journal article" date="2020" name="Cell">
        <title>Large-Scale Comparative Analyses of Tick Genomes Elucidate Their Genetic Diversity and Vector Capacities.</title>
        <authorList>
            <consortium name="Tick Genome and Microbiome Consortium (TIGMIC)"/>
            <person name="Jia N."/>
            <person name="Wang J."/>
            <person name="Shi W."/>
            <person name="Du L."/>
            <person name="Sun Y."/>
            <person name="Zhan W."/>
            <person name="Jiang J.F."/>
            <person name="Wang Q."/>
            <person name="Zhang B."/>
            <person name="Ji P."/>
            <person name="Bell-Sakyi L."/>
            <person name="Cui X.M."/>
            <person name="Yuan T.T."/>
            <person name="Jiang B.G."/>
            <person name="Yang W.F."/>
            <person name="Lam T.T."/>
            <person name="Chang Q.C."/>
            <person name="Ding S.J."/>
            <person name="Wang X.J."/>
            <person name="Zhu J.G."/>
            <person name="Ruan X.D."/>
            <person name="Zhao L."/>
            <person name="Wei J.T."/>
            <person name="Ye R.Z."/>
            <person name="Que T.C."/>
            <person name="Du C.H."/>
            <person name="Zhou Y.H."/>
            <person name="Cheng J.X."/>
            <person name="Dai P.F."/>
            <person name="Guo W.B."/>
            <person name="Han X.H."/>
            <person name="Huang E.J."/>
            <person name="Li L.F."/>
            <person name="Wei W."/>
            <person name="Gao Y.C."/>
            <person name="Liu J.Z."/>
            <person name="Shao H.Z."/>
            <person name="Wang X."/>
            <person name="Wang C.C."/>
            <person name="Yang T.C."/>
            <person name="Huo Q.B."/>
            <person name="Li W."/>
            <person name="Chen H.Y."/>
            <person name="Chen S.E."/>
            <person name="Zhou L.G."/>
            <person name="Ni X.B."/>
            <person name="Tian J.H."/>
            <person name="Sheng Y."/>
            <person name="Liu T."/>
            <person name="Pan Y.S."/>
            <person name="Xia L.Y."/>
            <person name="Li J."/>
            <person name="Zhao F."/>
            <person name="Cao W.C."/>
        </authorList>
    </citation>
    <scope>NUCLEOTIDE SEQUENCE [LARGE SCALE GENOMIC DNA]</scope>
    <source>
        <strain evidence="1">Iper-2018</strain>
    </source>
</reference>
<dbReference type="Proteomes" id="UP000805193">
    <property type="component" value="Unassembled WGS sequence"/>
</dbReference>
<evidence type="ECO:0000313" key="1">
    <source>
        <dbReference type="EMBL" id="KAG0415549.1"/>
    </source>
</evidence>
<sequence>MGLRGLVRTTLDHVSRSDRGTLRSIFCTLCPGCRHYPEAPDPYHLNRRYHNQAPTTPTRAMHCFEAASVEKSRMYEVALRSYGLEDPTGFERSEGLRVKWLPWLLSFMTNEVPCRIDDDNATALLRGARQAISGGKYPRKKNREKFGDRNCIARMSSRTKHVRCVHIINGEEVRIPRGEPELLPAAVPALLPNAPIYLSKKASQPRPPRK</sequence>
<proteinExistence type="predicted"/>
<organism evidence="1 2">
    <name type="scientific">Ixodes persulcatus</name>
    <name type="common">Taiga tick</name>
    <dbReference type="NCBI Taxonomy" id="34615"/>
    <lineage>
        <taxon>Eukaryota</taxon>
        <taxon>Metazoa</taxon>
        <taxon>Ecdysozoa</taxon>
        <taxon>Arthropoda</taxon>
        <taxon>Chelicerata</taxon>
        <taxon>Arachnida</taxon>
        <taxon>Acari</taxon>
        <taxon>Parasitiformes</taxon>
        <taxon>Ixodida</taxon>
        <taxon>Ixodoidea</taxon>
        <taxon>Ixodidae</taxon>
        <taxon>Ixodinae</taxon>
        <taxon>Ixodes</taxon>
    </lineage>
</organism>
<evidence type="ECO:0000313" key="2">
    <source>
        <dbReference type="Proteomes" id="UP000805193"/>
    </source>
</evidence>
<dbReference type="EMBL" id="JABSTQ010011056">
    <property type="protein sequence ID" value="KAG0415549.1"/>
    <property type="molecule type" value="Genomic_DNA"/>
</dbReference>
<name>A0AC60P8V4_IXOPE</name>
<gene>
    <name evidence="1" type="ORF">HPB47_007274</name>
</gene>
<comment type="caution">
    <text evidence="1">The sequence shown here is derived from an EMBL/GenBank/DDBJ whole genome shotgun (WGS) entry which is preliminary data.</text>
</comment>
<accession>A0AC60P8V4</accession>
<keyword evidence="2" id="KW-1185">Reference proteome</keyword>
<protein>
    <submittedName>
        <fullName evidence="1">Uncharacterized protein</fullName>
    </submittedName>
</protein>